<keyword evidence="2" id="KW-0235">DNA replication</keyword>
<dbReference type="EMBL" id="LBFI01000053">
    <property type="protein sequence ID" value="KKM44654.1"/>
    <property type="molecule type" value="Genomic_DNA"/>
</dbReference>
<dbReference type="InterPro" id="IPR001098">
    <property type="entry name" value="DNA-dir_DNA_pol_A_palm_dom"/>
</dbReference>
<dbReference type="RefSeq" id="WP_027691198.1">
    <property type="nucleotide sequence ID" value="NZ_CP010848.1"/>
</dbReference>
<accession>A0A0C5B9P1</accession>
<evidence type="ECO:0000256" key="1">
    <source>
        <dbReference type="ARBA" id="ARBA00012417"/>
    </source>
</evidence>
<dbReference type="PANTHER" id="PTHR10133">
    <property type="entry name" value="DNA POLYMERASE I"/>
    <property type="match status" value="1"/>
</dbReference>
<keyword evidence="8" id="KW-1185">Reference proteome</keyword>
<dbReference type="EMBL" id="PSWU01000007">
    <property type="protein sequence ID" value="PPI15181.1"/>
    <property type="molecule type" value="Genomic_DNA"/>
</dbReference>
<reference evidence="7 9" key="2">
    <citation type="submission" date="2018-02" db="EMBL/GenBank/DDBJ databases">
        <title>Bacteriophage NCPPB3778 and a type I-E CRISPR drive the evolution of the US Biological Select Agent, Rathayibacter toxicus.</title>
        <authorList>
            <person name="Davis E.W.II."/>
            <person name="Tabima J.F."/>
            <person name="Weisberg A.J."/>
            <person name="Lopes L.D."/>
            <person name="Wiseman M.S."/>
            <person name="Wiseman M.S."/>
            <person name="Pupko T."/>
            <person name="Belcher M.S."/>
            <person name="Sechler A.J."/>
            <person name="Tancos M.A."/>
            <person name="Schroeder B.K."/>
            <person name="Murray T.D."/>
            <person name="Luster D.G."/>
            <person name="Schneider W.L."/>
            <person name="Rogers E."/>
            <person name="Andreote F.D."/>
            <person name="Grunwald N.J."/>
            <person name="Putnam M.L."/>
            <person name="Chang J.H."/>
        </authorList>
    </citation>
    <scope>NUCLEOTIDE SEQUENCE [LARGE SCALE GENOMIC DNA]</scope>
    <source>
        <strain evidence="7 9">FH99</strain>
    </source>
</reference>
<feature type="region of interest" description="Disordered" evidence="4">
    <location>
        <begin position="412"/>
        <end position="431"/>
    </location>
</feature>
<dbReference type="GeneID" id="93667286"/>
<keyword evidence="6" id="KW-0540">Nuclease</keyword>
<protein>
    <recommendedName>
        <fullName evidence="1">DNA-directed DNA polymerase</fullName>
        <ecNumber evidence="1">2.7.7.7</ecNumber>
    </recommendedName>
</protein>
<sequence length="533" mass="57458">MLLALVGSPTGDWRALDIATKTEVGAGQGPTQLASWVGAREAGHPRWVWDDTARWYSALLEAGVEVSRCHDLRLARAILRRCVDTARSTLARAPRDVWDADAVAPSAHDTLFDVEEAYGSGAELDPVAEFARQEDALAGAPRPGRLRLLLAAESVGALIAREIAAAGLPWRVDVHDRLLTELLGPRPLFGGRPARLEALAGHLRRELAAPELNPDSPAELVRALRRAGCAVESTRSWELKTLEHPAIAPLLEYKKLSRLLTANGWAWLDAWVREGRFRPEYVVGGVITGRWATSGGGALQLPRQIRAAVVADAGWKLVVADAAQLEPRILGAMAHDDAMAAAGRQRDLYQGIVEAGVVPDRSRAKVAMLGALYGATSGDAGHLLPRLARAYPRSIAYVELAARAGERGESVSTWLGRSSPPGPEEGALAAPRARERGRFTRNFVVQGTAAEWALCWMGELRARLRSSDGLLSRAHLVYFLHDEVIVHAPEEVSDEVGVLVREAAARAGSTLFGAEDVDFPVSVAIVDSYAEAR</sequence>
<gene>
    <name evidence="7" type="ORF">C5C51_05140</name>
    <name evidence="6" type="ORF">VT73_09075</name>
</gene>
<comment type="catalytic activity">
    <reaction evidence="3">
        <text>DNA(n) + a 2'-deoxyribonucleoside 5'-triphosphate = DNA(n+1) + diphosphate</text>
        <dbReference type="Rhea" id="RHEA:22508"/>
        <dbReference type="Rhea" id="RHEA-COMP:17339"/>
        <dbReference type="Rhea" id="RHEA-COMP:17340"/>
        <dbReference type="ChEBI" id="CHEBI:33019"/>
        <dbReference type="ChEBI" id="CHEBI:61560"/>
        <dbReference type="ChEBI" id="CHEBI:173112"/>
        <dbReference type="EC" id="2.7.7.7"/>
    </reaction>
</comment>
<evidence type="ECO:0000313" key="7">
    <source>
        <dbReference type="EMBL" id="PPI15181.1"/>
    </source>
</evidence>
<evidence type="ECO:0000256" key="2">
    <source>
        <dbReference type="ARBA" id="ARBA00022705"/>
    </source>
</evidence>
<dbReference type="STRING" id="145458.APU90_01110"/>
<proteinExistence type="predicted"/>
<dbReference type="OrthoDB" id="4414061at2"/>
<evidence type="ECO:0000313" key="8">
    <source>
        <dbReference type="Proteomes" id="UP000052979"/>
    </source>
</evidence>
<keyword evidence="6" id="KW-0378">Hydrolase</keyword>
<dbReference type="GO" id="GO:0006261">
    <property type="term" value="P:DNA-templated DNA replication"/>
    <property type="evidence" value="ECO:0007669"/>
    <property type="project" value="InterPro"/>
</dbReference>
<reference evidence="6 8" key="1">
    <citation type="submission" date="2015-04" db="EMBL/GenBank/DDBJ databases">
        <title>Draft genome sequence of Rathayibacter toxicus strain FH-142 (AKA 70134 or CS 32), a Western Australian isolate.</title>
        <authorList>
            <consortium name="Consortium for Microbial Forensics and Genomics (microFORGE)"/>
            <person name="Knight B.M."/>
            <person name="Roberts D.P."/>
            <person name="Lin D."/>
            <person name="Hari K."/>
            <person name="Fletcher J."/>
            <person name="Melcher U."/>
            <person name="Blagden T."/>
            <person name="Luster D.G."/>
            <person name="Sechler A.J."/>
            <person name="Schneider W.L."/>
            <person name="Winegar R.A."/>
        </authorList>
    </citation>
    <scope>NUCLEOTIDE SEQUENCE [LARGE SCALE GENOMIC DNA]</scope>
    <source>
        <strain evidence="6 8">FH142</strain>
    </source>
</reference>
<dbReference type="PATRIC" id="fig|145458.7.peg.1242"/>
<keyword evidence="6" id="KW-0269">Exonuclease</keyword>
<dbReference type="AlphaFoldDB" id="A0A0C5B9P1"/>
<dbReference type="CDD" id="cd06444">
    <property type="entry name" value="DNA_pol_A"/>
    <property type="match status" value="1"/>
</dbReference>
<dbReference type="PANTHER" id="PTHR10133:SF27">
    <property type="entry name" value="DNA POLYMERASE NU"/>
    <property type="match status" value="1"/>
</dbReference>
<dbReference type="Proteomes" id="UP000237966">
    <property type="component" value="Unassembled WGS sequence"/>
</dbReference>
<dbReference type="NCBIfam" id="NF011538">
    <property type="entry name" value="PRK14975.1-1"/>
    <property type="match status" value="1"/>
</dbReference>
<name>A0A0C5B9P1_9MICO</name>
<dbReference type="GO" id="GO:0006302">
    <property type="term" value="P:double-strand break repair"/>
    <property type="evidence" value="ECO:0007669"/>
    <property type="project" value="TreeGrafter"/>
</dbReference>
<dbReference type="Gene3D" id="3.30.70.370">
    <property type="match status" value="1"/>
</dbReference>
<feature type="domain" description="DNA-directed DNA polymerase family A palm" evidence="5">
    <location>
        <begin position="302"/>
        <end position="492"/>
    </location>
</feature>
<dbReference type="Proteomes" id="UP000052979">
    <property type="component" value="Unassembled WGS sequence"/>
</dbReference>
<dbReference type="InterPro" id="IPR002298">
    <property type="entry name" value="DNA_polymerase_A"/>
</dbReference>
<dbReference type="InterPro" id="IPR043502">
    <property type="entry name" value="DNA/RNA_pol_sf"/>
</dbReference>
<dbReference type="EC" id="2.7.7.7" evidence="1"/>
<dbReference type="KEGG" id="rtx:TI83_05365"/>
<dbReference type="GO" id="GO:0004527">
    <property type="term" value="F:exonuclease activity"/>
    <property type="evidence" value="ECO:0007669"/>
    <property type="project" value="UniProtKB-KW"/>
</dbReference>
<dbReference type="KEGG" id="rtc:APU90_01110"/>
<dbReference type="GO" id="GO:0003887">
    <property type="term" value="F:DNA-directed DNA polymerase activity"/>
    <property type="evidence" value="ECO:0007669"/>
    <property type="project" value="UniProtKB-EC"/>
</dbReference>
<dbReference type="Gene3D" id="1.10.150.20">
    <property type="entry name" value="5' to 3' exonuclease, C-terminal subdomain"/>
    <property type="match status" value="1"/>
</dbReference>
<evidence type="ECO:0000256" key="3">
    <source>
        <dbReference type="ARBA" id="ARBA00049244"/>
    </source>
</evidence>
<evidence type="ECO:0000313" key="9">
    <source>
        <dbReference type="Proteomes" id="UP000237966"/>
    </source>
</evidence>
<comment type="caution">
    <text evidence="6">The sequence shown here is derived from an EMBL/GenBank/DDBJ whole genome shotgun (WGS) entry which is preliminary data.</text>
</comment>
<dbReference type="eggNOG" id="COG0749">
    <property type="taxonomic scope" value="Bacteria"/>
</dbReference>
<evidence type="ECO:0000259" key="5">
    <source>
        <dbReference type="SMART" id="SM00482"/>
    </source>
</evidence>
<dbReference type="SMART" id="SM00482">
    <property type="entry name" value="POLAc"/>
    <property type="match status" value="1"/>
</dbReference>
<dbReference type="GO" id="GO:0003677">
    <property type="term" value="F:DNA binding"/>
    <property type="evidence" value="ECO:0007669"/>
    <property type="project" value="InterPro"/>
</dbReference>
<evidence type="ECO:0000256" key="4">
    <source>
        <dbReference type="SAM" id="MobiDB-lite"/>
    </source>
</evidence>
<dbReference type="SUPFAM" id="SSF56672">
    <property type="entry name" value="DNA/RNA polymerases"/>
    <property type="match status" value="1"/>
</dbReference>
<organism evidence="6 8">
    <name type="scientific">Rathayibacter toxicus</name>
    <dbReference type="NCBI Taxonomy" id="145458"/>
    <lineage>
        <taxon>Bacteria</taxon>
        <taxon>Bacillati</taxon>
        <taxon>Actinomycetota</taxon>
        <taxon>Actinomycetes</taxon>
        <taxon>Micrococcales</taxon>
        <taxon>Microbacteriaceae</taxon>
        <taxon>Rathayibacter</taxon>
    </lineage>
</organism>
<dbReference type="Pfam" id="PF00476">
    <property type="entry name" value="DNA_pol_A"/>
    <property type="match status" value="1"/>
</dbReference>
<evidence type="ECO:0000313" key="6">
    <source>
        <dbReference type="EMBL" id="KKM44654.1"/>
    </source>
</evidence>